<dbReference type="InterPro" id="IPR036271">
    <property type="entry name" value="Tet_transcr_reg_TetR-rel_C_sf"/>
</dbReference>
<accession>A0ABV9FQX0</accession>
<dbReference type="PROSITE" id="PS50977">
    <property type="entry name" value="HTH_TETR_2"/>
    <property type="match status" value="1"/>
</dbReference>
<evidence type="ECO:0000313" key="7">
    <source>
        <dbReference type="EMBL" id="MFC4604022.1"/>
    </source>
</evidence>
<feature type="domain" description="HTH tetR-type" evidence="6">
    <location>
        <begin position="20"/>
        <end position="80"/>
    </location>
</feature>
<sequence>MGEQPAAASGAGPREDPRRVRSRARLLDAATTLLVKGGTEAVTIDAVTRAAKVARATLYRHFDSGTELLAAAFGRLVPPVAVVAEGGDLREQLVSLLTAQAKLIEEAPMQLTAMCWLGMGPGLGDNADRPELRSLRRHIAEQYRLPFDRILAGPAARELLGDMDPDLVLAQLVGPVVFTRLATLPPLGPDACARIVDDFLRARALPEGD</sequence>
<dbReference type="SUPFAM" id="SSF48498">
    <property type="entry name" value="Tetracyclin repressor-like, C-terminal domain"/>
    <property type="match status" value="1"/>
</dbReference>
<evidence type="ECO:0000313" key="8">
    <source>
        <dbReference type="Proteomes" id="UP001595914"/>
    </source>
</evidence>
<evidence type="ECO:0000256" key="4">
    <source>
        <dbReference type="PROSITE-ProRule" id="PRU00335"/>
    </source>
</evidence>
<keyword evidence="2 4" id="KW-0238">DNA-binding</keyword>
<keyword evidence="3" id="KW-0804">Transcription</keyword>
<dbReference type="RefSeq" id="WP_378416505.1">
    <property type="nucleotide sequence ID" value="NZ_JBHSFO010000004.1"/>
</dbReference>
<comment type="caution">
    <text evidence="7">The sequence shown here is derived from an EMBL/GenBank/DDBJ whole genome shotgun (WGS) entry which is preliminary data.</text>
</comment>
<reference evidence="8" key="1">
    <citation type="journal article" date="2019" name="Int. J. Syst. Evol. Microbiol.">
        <title>The Global Catalogue of Microorganisms (GCM) 10K type strain sequencing project: providing services to taxonomists for standard genome sequencing and annotation.</title>
        <authorList>
            <consortium name="The Broad Institute Genomics Platform"/>
            <consortium name="The Broad Institute Genome Sequencing Center for Infectious Disease"/>
            <person name="Wu L."/>
            <person name="Ma J."/>
        </authorList>
    </citation>
    <scope>NUCLEOTIDE SEQUENCE [LARGE SCALE GENOMIC DNA]</scope>
    <source>
        <strain evidence="8">CCUG 54520</strain>
    </source>
</reference>
<proteinExistence type="predicted"/>
<feature type="region of interest" description="Disordered" evidence="5">
    <location>
        <begin position="1"/>
        <end position="20"/>
    </location>
</feature>
<dbReference type="InterPro" id="IPR009057">
    <property type="entry name" value="Homeodomain-like_sf"/>
</dbReference>
<name>A0ABV9FQX0_9NOCA</name>
<dbReference type="Gene3D" id="1.10.10.60">
    <property type="entry name" value="Homeodomain-like"/>
    <property type="match status" value="1"/>
</dbReference>
<evidence type="ECO:0000256" key="2">
    <source>
        <dbReference type="ARBA" id="ARBA00023125"/>
    </source>
</evidence>
<gene>
    <name evidence="7" type="ORF">ACFO6S_10040</name>
</gene>
<dbReference type="Pfam" id="PF00440">
    <property type="entry name" value="TetR_N"/>
    <property type="match status" value="1"/>
</dbReference>
<feature type="DNA-binding region" description="H-T-H motif" evidence="4">
    <location>
        <begin position="43"/>
        <end position="62"/>
    </location>
</feature>
<dbReference type="Proteomes" id="UP001595914">
    <property type="component" value="Unassembled WGS sequence"/>
</dbReference>
<dbReference type="PANTHER" id="PTHR30055:SF234">
    <property type="entry name" value="HTH-TYPE TRANSCRIPTIONAL REGULATOR BETI"/>
    <property type="match status" value="1"/>
</dbReference>
<evidence type="ECO:0000256" key="5">
    <source>
        <dbReference type="SAM" id="MobiDB-lite"/>
    </source>
</evidence>
<evidence type="ECO:0000256" key="3">
    <source>
        <dbReference type="ARBA" id="ARBA00023163"/>
    </source>
</evidence>
<dbReference type="SUPFAM" id="SSF46689">
    <property type="entry name" value="Homeodomain-like"/>
    <property type="match status" value="1"/>
</dbReference>
<dbReference type="PRINTS" id="PR00455">
    <property type="entry name" value="HTHTETR"/>
</dbReference>
<dbReference type="InterPro" id="IPR050109">
    <property type="entry name" value="HTH-type_TetR-like_transc_reg"/>
</dbReference>
<protein>
    <submittedName>
        <fullName evidence="7">TetR/AcrR family transcriptional regulator</fullName>
    </submittedName>
</protein>
<dbReference type="EMBL" id="JBHSFO010000004">
    <property type="protein sequence ID" value="MFC4604022.1"/>
    <property type="molecule type" value="Genomic_DNA"/>
</dbReference>
<dbReference type="Gene3D" id="1.10.357.10">
    <property type="entry name" value="Tetracycline Repressor, domain 2"/>
    <property type="match status" value="1"/>
</dbReference>
<dbReference type="PANTHER" id="PTHR30055">
    <property type="entry name" value="HTH-TYPE TRANSCRIPTIONAL REGULATOR RUTR"/>
    <property type="match status" value="1"/>
</dbReference>
<evidence type="ECO:0000256" key="1">
    <source>
        <dbReference type="ARBA" id="ARBA00023015"/>
    </source>
</evidence>
<organism evidence="7 8">
    <name type="scientific">Rhodococcus kronopolitis</name>
    <dbReference type="NCBI Taxonomy" id="1460226"/>
    <lineage>
        <taxon>Bacteria</taxon>
        <taxon>Bacillati</taxon>
        <taxon>Actinomycetota</taxon>
        <taxon>Actinomycetes</taxon>
        <taxon>Mycobacteriales</taxon>
        <taxon>Nocardiaceae</taxon>
        <taxon>Rhodococcus</taxon>
    </lineage>
</organism>
<keyword evidence="1" id="KW-0805">Transcription regulation</keyword>
<keyword evidence="8" id="KW-1185">Reference proteome</keyword>
<dbReference type="InterPro" id="IPR001647">
    <property type="entry name" value="HTH_TetR"/>
</dbReference>
<evidence type="ECO:0000259" key="6">
    <source>
        <dbReference type="PROSITE" id="PS50977"/>
    </source>
</evidence>